<proteinExistence type="predicted"/>
<evidence type="ECO:0000313" key="2">
    <source>
        <dbReference type="Proteomes" id="UP001151760"/>
    </source>
</evidence>
<dbReference type="Proteomes" id="UP001151760">
    <property type="component" value="Unassembled WGS sequence"/>
</dbReference>
<dbReference type="EMBL" id="BQNB010016819">
    <property type="protein sequence ID" value="GJT56154.1"/>
    <property type="molecule type" value="Genomic_DNA"/>
</dbReference>
<protein>
    <submittedName>
        <fullName evidence="1">Uncharacterized protein</fullName>
    </submittedName>
</protein>
<organism evidence="1 2">
    <name type="scientific">Tanacetum coccineum</name>
    <dbReference type="NCBI Taxonomy" id="301880"/>
    <lineage>
        <taxon>Eukaryota</taxon>
        <taxon>Viridiplantae</taxon>
        <taxon>Streptophyta</taxon>
        <taxon>Embryophyta</taxon>
        <taxon>Tracheophyta</taxon>
        <taxon>Spermatophyta</taxon>
        <taxon>Magnoliopsida</taxon>
        <taxon>eudicotyledons</taxon>
        <taxon>Gunneridae</taxon>
        <taxon>Pentapetalae</taxon>
        <taxon>asterids</taxon>
        <taxon>campanulids</taxon>
        <taxon>Asterales</taxon>
        <taxon>Asteraceae</taxon>
        <taxon>Asteroideae</taxon>
        <taxon>Anthemideae</taxon>
        <taxon>Anthemidinae</taxon>
        <taxon>Tanacetum</taxon>
    </lineage>
</organism>
<keyword evidence="2" id="KW-1185">Reference proteome</keyword>
<gene>
    <name evidence="1" type="ORF">Tco_0991208</name>
</gene>
<accession>A0ABQ5EZ98</accession>
<sequence length="186" mass="21591">MTLDIHNWSSTAHQEIHKIIKDEIFPIVNEVDALQNFEIQFLKEAAKFVRGFKSLSKEANESLSKHKAMEFEIERLLRAVVCQDIMSIYKKCKECKYDKISYDKTYNDMQQRSNGLQARLGDLKGKCKDNPCVSDTFDPLSQKLENKNMKLKFLALNYAKENAHLKTTYKNLFDSISVVETKRGVE</sequence>
<evidence type="ECO:0000313" key="1">
    <source>
        <dbReference type="EMBL" id="GJT56154.1"/>
    </source>
</evidence>
<comment type="caution">
    <text evidence="1">The sequence shown here is derived from an EMBL/GenBank/DDBJ whole genome shotgun (WGS) entry which is preliminary data.</text>
</comment>
<reference evidence="1" key="2">
    <citation type="submission" date="2022-01" db="EMBL/GenBank/DDBJ databases">
        <authorList>
            <person name="Yamashiro T."/>
            <person name="Shiraishi A."/>
            <person name="Satake H."/>
            <person name="Nakayama K."/>
        </authorList>
    </citation>
    <scope>NUCLEOTIDE SEQUENCE</scope>
</reference>
<name>A0ABQ5EZ98_9ASTR</name>
<reference evidence="1" key="1">
    <citation type="journal article" date="2022" name="Int. J. Mol. Sci.">
        <title>Draft Genome of Tanacetum Coccineum: Genomic Comparison of Closely Related Tanacetum-Family Plants.</title>
        <authorList>
            <person name="Yamashiro T."/>
            <person name="Shiraishi A."/>
            <person name="Nakayama K."/>
            <person name="Satake H."/>
        </authorList>
    </citation>
    <scope>NUCLEOTIDE SEQUENCE</scope>
</reference>